<dbReference type="KEGG" id="acij:JS278_00593"/>
<reference evidence="2 3" key="1">
    <citation type="submission" date="2017-12" db="EMBL/GenBank/DDBJ databases">
        <title>The whole genome sequence of the Acidipropionibacterium virtanenii sp. nov. type strain JS278.</title>
        <authorList>
            <person name="Laine P."/>
            <person name="Deptula P."/>
            <person name="Varmanen P."/>
            <person name="Auvinen P."/>
        </authorList>
    </citation>
    <scope>NUCLEOTIDE SEQUENCE [LARGE SCALE GENOMIC DNA]</scope>
    <source>
        <strain evidence="2 3">JS278</strain>
    </source>
</reference>
<dbReference type="EMBL" id="CP025198">
    <property type="protein sequence ID" value="AXE37785.1"/>
    <property type="molecule type" value="Genomic_DNA"/>
</dbReference>
<proteinExistence type="predicted"/>
<evidence type="ECO:0000313" key="3">
    <source>
        <dbReference type="Proteomes" id="UP000251995"/>
    </source>
</evidence>
<keyword evidence="1" id="KW-0472">Membrane</keyword>
<sequence>MTSSIEVLNADHPLTVSWRGRRSRLSRGADRLGTTVQRGMATAEYAVGILAAVALALVLLKIFTGAQFASEMLKLVLGILQKAGAQIK</sequence>
<dbReference type="Proteomes" id="UP000251995">
    <property type="component" value="Chromosome"/>
</dbReference>
<evidence type="ECO:0000256" key="1">
    <source>
        <dbReference type="SAM" id="Phobius"/>
    </source>
</evidence>
<feature type="transmembrane region" description="Helical" evidence="1">
    <location>
        <begin position="45"/>
        <end position="64"/>
    </location>
</feature>
<keyword evidence="3" id="KW-1185">Reference proteome</keyword>
<keyword evidence="1" id="KW-0812">Transmembrane</keyword>
<dbReference type="RefSeq" id="WP_245935178.1">
    <property type="nucleotide sequence ID" value="NZ_CP025198.1"/>
</dbReference>
<dbReference type="Pfam" id="PF14029">
    <property type="entry name" value="DUF4244"/>
    <property type="match status" value="1"/>
</dbReference>
<keyword evidence="1" id="KW-1133">Transmembrane helix</keyword>
<name>A0A344UR87_9ACTN</name>
<gene>
    <name evidence="2" type="ORF">JS278_00593</name>
</gene>
<evidence type="ECO:0000313" key="2">
    <source>
        <dbReference type="EMBL" id="AXE37785.1"/>
    </source>
</evidence>
<evidence type="ECO:0008006" key="4">
    <source>
        <dbReference type="Google" id="ProtNLM"/>
    </source>
</evidence>
<organism evidence="2 3">
    <name type="scientific">Acidipropionibacterium virtanenii</name>
    <dbReference type="NCBI Taxonomy" id="2057246"/>
    <lineage>
        <taxon>Bacteria</taxon>
        <taxon>Bacillati</taxon>
        <taxon>Actinomycetota</taxon>
        <taxon>Actinomycetes</taxon>
        <taxon>Propionibacteriales</taxon>
        <taxon>Propionibacteriaceae</taxon>
        <taxon>Acidipropionibacterium</taxon>
    </lineage>
</organism>
<protein>
    <recommendedName>
        <fullName evidence="4">DUF4244 domain-containing protein</fullName>
    </recommendedName>
</protein>
<accession>A0A344UR87</accession>
<dbReference type="AlphaFoldDB" id="A0A344UR87"/>
<dbReference type="InterPro" id="IPR025338">
    <property type="entry name" value="DUF4244"/>
</dbReference>